<protein>
    <submittedName>
        <fullName evidence="1">Uncharacterized protein</fullName>
    </submittedName>
</protein>
<organism evidence="1 2">
    <name type="scientific">Chiloscyllium punctatum</name>
    <name type="common">Brownbanded bambooshark</name>
    <name type="synonym">Hemiscyllium punctatum</name>
    <dbReference type="NCBI Taxonomy" id="137246"/>
    <lineage>
        <taxon>Eukaryota</taxon>
        <taxon>Metazoa</taxon>
        <taxon>Chordata</taxon>
        <taxon>Craniata</taxon>
        <taxon>Vertebrata</taxon>
        <taxon>Chondrichthyes</taxon>
        <taxon>Elasmobranchii</taxon>
        <taxon>Galeomorphii</taxon>
        <taxon>Galeoidea</taxon>
        <taxon>Orectolobiformes</taxon>
        <taxon>Hemiscylliidae</taxon>
        <taxon>Chiloscyllium</taxon>
    </lineage>
</organism>
<reference evidence="1 2" key="1">
    <citation type="journal article" date="2018" name="Nat. Ecol. Evol.">
        <title>Shark genomes provide insights into elasmobranch evolution and the origin of vertebrates.</title>
        <authorList>
            <person name="Hara Y"/>
            <person name="Yamaguchi K"/>
            <person name="Onimaru K"/>
            <person name="Kadota M"/>
            <person name="Koyanagi M"/>
            <person name="Keeley SD"/>
            <person name="Tatsumi K"/>
            <person name="Tanaka K"/>
            <person name="Motone F"/>
            <person name="Kageyama Y"/>
            <person name="Nozu R"/>
            <person name="Adachi N"/>
            <person name="Nishimura O"/>
            <person name="Nakagawa R"/>
            <person name="Tanegashima C"/>
            <person name="Kiyatake I"/>
            <person name="Matsumoto R"/>
            <person name="Murakumo K"/>
            <person name="Nishida K"/>
            <person name="Terakita A"/>
            <person name="Kuratani S"/>
            <person name="Sato K"/>
            <person name="Hyodo S Kuraku.S."/>
        </authorList>
    </citation>
    <scope>NUCLEOTIDE SEQUENCE [LARGE SCALE GENOMIC DNA]</scope>
</reference>
<evidence type="ECO:0000313" key="2">
    <source>
        <dbReference type="Proteomes" id="UP000287033"/>
    </source>
</evidence>
<accession>A0A401TP22</accession>
<name>A0A401TP22_CHIPU</name>
<evidence type="ECO:0000313" key="1">
    <source>
        <dbReference type="EMBL" id="GCC44384.1"/>
    </source>
</evidence>
<dbReference type="AlphaFoldDB" id="A0A401TP22"/>
<proteinExistence type="predicted"/>
<gene>
    <name evidence="1" type="ORF">chiPu_0028428</name>
</gene>
<keyword evidence="2" id="KW-1185">Reference proteome</keyword>
<comment type="caution">
    <text evidence="1">The sequence shown here is derived from an EMBL/GenBank/DDBJ whole genome shotgun (WGS) entry which is preliminary data.</text>
</comment>
<sequence length="67" mass="6838">MGLSDGVSWTPSGQLGLGIVAYGYGADSSPCASRGGIYCLLAGVRVRGERGDREEEGDGTWAARASS</sequence>
<dbReference type="EMBL" id="BEZZ01131386">
    <property type="protein sequence ID" value="GCC44384.1"/>
    <property type="molecule type" value="Genomic_DNA"/>
</dbReference>
<dbReference type="Proteomes" id="UP000287033">
    <property type="component" value="Unassembled WGS sequence"/>
</dbReference>